<keyword evidence="1" id="KW-1133">Transmembrane helix</keyword>
<dbReference type="InterPro" id="IPR048999">
    <property type="entry name" value="STT3-PglB_core"/>
</dbReference>
<evidence type="ECO:0000256" key="1">
    <source>
        <dbReference type="SAM" id="Phobius"/>
    </source>
</evidence>
<feature type="transmembrane region" description="Helical" evidence="1">
    <location>
        <begin position="239"/>
        <end position="256"/>
    </location>
</feature>
<feature type="transmembrane region" description="Helical" evidence="1">
    <location>
        <begin position="324"/>
        <end position="342"/>
    </location>
</feature>
<proteinExistence type="predicted"/>
<organism evidence="4 5">
    <name type="scientific">Caldichromatium japonicum</name>
    <dbReference type="NCBI Taxonomy" id="2699430"/>
    <lineage>
        <taxon>Bacteria</taxon>
        <taxon>Pseudomonadati</taxon>
        <taxon>Pseudomonadota</taxon>
        <taxon>Gammaproteobacteria</taxon>
        <taxon>Chromatiales</taxon>
        <taxon>Chromatiaceae</taxon>
        <taxon>Caldichromatium</taxon>
    </lineage>
</organism>
<dbReference type="AlphaFoldDB" id="A0A6G7VEP9"/>
<feature type="transmembrane region" description="Helical" evidence="1">
    <location>
        <begin position="12"/>
        <end position="29"/>
    </location>
</feature>
<feature type="transmembrane region" description="Helical" evidence="1">
    <location>
        <begin position="137"/>
        <end position="153"/>
    </location>
</feature>
<dbReference type="Pfam" id="PF02516">
    <property type="entry name" value="STT3"/>
    <property type="match status" value="1"/>
</dbReference>
<dbReference type="KEGG" id="cjap:GWK36_10560"/>
<evidence type="ECO:0000259" key="3">
    <source>
        <dbReference type="Pfam" id="PF21436"/>
    </source>
</evidence>
<feature type="transmembrane region" description="Helical" evidence="1">
    <location>
        <begin position="215"/>
        <end position="232"/>
    </location>
</feature>
<keyword evidence="1" id="KW-0812">Transmembrane</keyword>
<dbReference type="Gene3D" id="3.40.1380.40">
    <property type="match status" value="1"/>
</dbReference>
<feature type="transmembrane region" description="Helical" evidence="1">
    <location>
        <begin position="348"/>
        <end position="365"/>
    </location>
</feature>
<feature type="transmembrane region" description="Helical" evidence="1">
    <location>
        <begin position="372"/>
        <end position="391"/>
    </location>
</feature>
<keyword evidence="1" id="KW-0472">Membrane</keyword>
<evidence type="ECO:0000259" key="2">
    <source>
        <dbReference type="Pfam" id="PF02516"/>
    </source>
</evidence>
<feature type="transmembrane region" description="Helical" evidence="1">
    <location>
        <begin position="110"/>
        <end position="130"/>
    </location>
</feature>
<keyword evidence="5" id="KW-1185">Reference proteome</keyword>
<dbReference type="EMBL" id="CP048029">
    <property type="protein sequence ID" value="QIK38346.1"/>
    <property type="molecule type" value="Genomic_DNA"/>
</dbReference>
<feature type="domain" description="STT3/PglB/AglB core" evidence="3">
    <location>
        <begin position="422"/>
        <end position="565"/>
    </location>
</feature>
<dbReference type="Pfam" id="PF21436">
    <property type="entry name" value="STT3-PglB_core"/>
    <property type="match status" value="1"/>
</dbReference>
<dbReference type="UniPathway" id="UPA00378"/>
<gene>
    <name evidence="4" type="ORF">GWK36_10560</name>
</gene>
<evidence type="ECO:0000313" key="4">
    <source>
        <dbReference type="EMBL" id="QIK38346.1"/>
    </source>
</evidence>
<dbReference type="GO" id="GO:0016020">
    <property type="term" value="C:membrane"/>
    <property type="evidence" value="ECO:0007669"/>
    <property type="project" value="InterPro"/>
</dbReference>
<feature type="transmembrane region" description="Helical" evidence="1">
    <location>
        <begin position="165"/>
        <end position="183"/>
    </location>
</feature>
<dbReference type="RefSeq" id="WP_166271104.1">
    <property type="nucleotide sequence ID" value="NZ_CP048029.1"/>
</dbReference>
<protein>
    <recommendedName>
        <fullName evidence="6">Glycosyltransferase RgtA/B/C/D-like domain-containing protein</fullName>
    </recommendedName>
</protein>
<feature type="transmembrane region" description="Helical" evidence="1">
    <location>
        <begin position="293"/>
        <end position="312"/>
    </location>
</feature>
<evidence type="ECO:0008006" key="6">
    <source>
        <dbReference type="Google" id="ProtNLM"/>
    </source>
</evidence>
<sequence length="696" mass="79332">MNRPLQALYAHWEWLVIFFAAILGIYWRLMDWSQWPRIIDPQIGVALPLLGNADGYYYLGLARDLIEGLYGQTPWLRVFPEQPLRPEPAPLLAVMTALISRWTASPLQGVAAVLPAILGVLIVVPTALISRTIGSKWLTTLSAILVVLIPYYAQRSGLGWYDTDALVVTLPLAISAIVIILLDHPKNPRILLTGGLFLIGLVLFYYQWWDQAPQIVFLLSSYLMIALLILGWRQGHLRIAALVGLLSVIAFLPISLNEVWPRVFGILSYLAKTPDAVFSPTGIAIGEQQPLPLWLGIKACAANPAMLALVLFGITSLGIKRPQVPLLLAPFIVIGLAGIFVAERFLIFMAPVIAIGLVGAIDFIYTRLNKIFALPLAILLAAAFSAALMLARDDQAMSQPVIPLEVIEPMSRLSHQIPQDAVIWNLCDYGYALTYWTRRPTICDGSSHSPARRTFTAFPLYADTTQQSARFIHFYLRHGIQGMDRVLQYFQNNWPRARDFMLTIYNMPPEEAKVWLINHLSSLSADEAAQWIEFLFPKQERPVYIILDRQTMRNTHWWYWFSTWDPQRKKGIHPYYILFPYLPEIPKQGRIEDPAGLFWIDWEQGVVQFRGRTEYLRYLNWIEDGKRDQIEFDHSGYWIMDILISDRYAILHDPLTHGKVGHLLYTQTIDSHLFEPAMITGVEFQAWKVRHPDDPN</sequence>
<feature type="transmembrane region" description="Helical" evidence="1">
    <location>
        <begin position="190"/>
        <end position="209"/>
    </location>
</feature>
<reference evidence="5" key="1">
    <citation type="submission" date="2020-01" db="EMBL/GenBank/DDBJ databases">
        <title>Caldichromatium gen. nov., sp. nov., a thermophilic purple sulfur bacterium member of the family Chromatiaceae isolated from Nakabusa hot spring, Japan.</title>
        <authorList>
            <person name="Saini M.K."/>
            <person name="Hanada S."/>
            <person name="Tank M."/>
        </authorList>
    </citation>
    <scope>NUCLEOTIDE SEQUENCE [LARGE SCALE GENOMIC DNA]</scope>
    <source>
        <strain evidence="5">No.7</strain>
    </source>
</reference>
<dbReference type="InterPro" id="IPR048307">
    <property type="entry name" value="STT3_N"/>
</dbReference>
<dbReference type="Proteomes" id="UP000502699">
    <property type="component" value="Chromosome"/>
</dbReference>
<evidence type="ECO:0000313" key="5">
    <source>
        <dbReference type="Proteomes" id="UP000502699"/>
    </source>
</evidence>
<name>A0A6G7VEP9_9GAMM</name>
<feature type="domain" description="Oligosaccharyl transferase STT3 N-terminal" evidence="2">
    <location>
        <begin position="49"/>
        <end position="252"/>
    </location>
</feature>
<accession>A0A6G7VEP9</accession>